<evidence type="ECO:0000313" key="3">
    <source>
        <dbReference type="EMBL" id="REG36431.1"/>
    </source>
</evidence>
<reference evidence="2 4" key="1">
    <citation type="submission" date="2015-05" db="EMBL/GenBank/DDBJ databases">
        <title>Genome assembly of Archangium gephyra DSM 2261.</title>
        <authorList>
            <person name="Sharma G."/>
            <person name="Subramanian S."/>
        </authorList>
    </citation>
    <scope>NUCLEOTIDE SEQUENCE [LARGE SCALE GENOMIC DNA]</scope>
    <source>
        <strain evidence="2 4">DSM 2261</strain>
    </source>
</reference>
<dbReference type="AlphaFoldDB" id="A0AAC8QEF1"/>
<protein>
    <submittedName>
        <fullName evidence="2">Dehydrogenase</fullName>
    </submittedName>
    <submittedName>
        <fullName evidence="3">NADPH:quinone reductase-like Zn-dependent oxidoreductase</fullName>
    </submittedName>
</protein>
<evidence type="ECO:0000313" key="5">
    <source>
        <dbReference type="Proteomes" id="UP000256345"/>
    </source>
</evidence>
<dbReference type="InterPro" id="IPR011032">
    <property type="entry name" value="GroES-like_sf"/>
</dbReference>
<accession>A0AAC8QEF1</accession>
<organism evidence="2 4">
    <name type="scientific">Archangium gephyra</name>
    <dbReference type="NCBI Taxonomy" id="48"/>
    <lineage>
        <taxon>Bacteria</taxon>
        <taxon>Pseudomonadati</taxon>
        <taxon>Myxococcota</taxon>
        <taxon>Myxococcia</taxon>
        <taxon>Myxococcales</taxon>
        <taxon>Cystobacterineae</taxon>
        <taxon>Archangiaceae</taxon>
        <taxon>Archangium</taxon>
    </lineage>
</organism>
<feature type="domain" description="Enoyl reductase (ER)" evidence="1">
    <location>
        <begin position="14"/>
        <end position="336"/>
    </location>
</feature>
<dbReference type="EMBL" id="QUMU01000002">
    <property type="protein sequence ID" value="REG36431.1"/>
    <property type="molecule type" value="Genomic_DNA"/>
</dbReference>
<dbReference type="EMBL" id="CP011509">
    <property type="protein sequence ID" value="AKJ05753.1"/>
    <property type="molecule type" value="Genomic_DNA"/>
</dbReference>
<proteinExistence type="predicted"/>
<gene>
    <name evidence="2" type="ORF">AA314_07379</name>
    <name evidence="3" type="ORF">ATI61_102809</name>
</gene>
<dbReference type="RefSeq" id="WP_047859215.1">
    <property type="nucleotide sequence ID" value="NZ_CP011509.1"/>
</dbReference>
<dbReference type="InterPro" id="IPR013154">
    <property type="entry name" value="ADH-like_N"/>
</dbReference>
<dbReference type="SMART" id="SM00829">
    <property type="entry name" value="PKS_ER"/>
    <property type="match status" value="1"/>
</dbReference>
<reference evidence="3 5" key="2">
    <citation type="submission" date="2018-08" db="EMBL/GenBank/DDBJ databases">
        <title>Genomic Encyclopedia of Archaeal and Bacterial Type Strains, Phase II (KMG-II): from individual species to whole genera.</title>
        <authorList>
            <person name="Goeker M."/>
        </authorList>
    </citation>
    <scope>NUCLEOTIDE SEQUENCE [LARGE SCALE GENOMIC DNA]</scope>
    <source>
        <strain evidence="3 5">DSM 2261</strain>
    </source>
</reference>
<keyword evidence="5" id="KW-1185">Reference proteome</keyword>
<dbReference type="Gene3D" id="3.90.180.10">
    <property type="entry name" value="Medium-chain alcohol dehydrogenases, catalytic domain"/>
    <property type="match status" value="1"/>
</dbReference>
<evidence type="ECO:0000313" key="4">
    <source>
        <dbReference type="Proteomes" id="UP000035579"/>
    </source>
</evidence>
<dbReference type="PANTHER" id="PTHR43677:SF4">
    <property type="entry name" value="QUINONE OXIDOREDUCTASE-LIKE PROTEIN 2"/>
    <property type="match status" value="1"/>
</dbReference>
<dbReference type="PANTHER" id="PTHR43677">
    <property type="entry name" value="SHORT-CHAIN DEHYDROGENASE/REDUCTASE"/>
    <property type="match status" value="1"/>
</dbReference>
<dbReference type="Proteomes" id="UP000256345">
    <property type="component" value="Unassembled WGS sequence"/>
</dbReference>
<dbReference type="Gene3D" id="3.40.50.720">
    <property type="entry name" value="NAD(P)-binding Rossmann-like Domain"/>
    <property type="match status" value="1"/>
</dbReference>
<name>A0AAC8QEF1_9BACT</name>
<dbReference type="PROSITE" id="PS01162">
    <property type="entry name" value="QOR_ZETA_CRYSTAL"/>
    <property type="match status" value="1"/>
</dbReference>
<dbReference type="InterPro" id="IPR020843">
    <property type="entry name" value="ER"/>
</dbReference>
<dbReference type="GO" id="GO:0016491">
    <property type="term" value="F:oxidoreductase activity"/>
    <property type="evidence" value="ECO:0007669"/>
    <property type="project" value="InterPro"/>
</dbReference>
<sequence>MTSTYRAVLLTKKGGPEALELRELPLEPPGPGQVRVRVRATGVGFTDIIMRRGYYPYAPRFPFTPGYEVVGDVEALGPGVTGLRPGQRVAALTVHGGYAEYLTRGAEEFIPVPEGLDDAEVTALILNYVTAYQMIHRVARLQPGQRALVTGAGGGVGTALLQLLRVAGAEVFGVDSAPKAEAVRSQGATFIDYRQGPFDQALRALVPEGVDVAFDGIGGANISLCTRAVRRGGQVVSYGFTSAVGRDGGSDNLGTLSGMLALYVGARLKGRRPAFYGITQLYREDPAPFREDLPRVFQLLAERKVQPLIAHRLPLLSGRAGQELLERGGVRGKIVLLREVPEAA</sequence>
<dbReference type="InterPro" id="IPR051397">
    <property type="entry name" value="Zn-ADH-like_protein"/>
</dbReference>
<dbReference type="InterPro" id="IPR013149">
    <property type="entry name" value="ADH-like_C"/>
</dbReference>
<dbReference type="KEGG" id="age:AA314_07379"/>
<dbReference type="Proteomes" id="UP000035579">
    <property type="component" value="Chromosome"/>
</dbReference>
<dbReference type="SUPFAM" id="SSF51735">
    <property type="entry name" value="NAD(P)-binding Rossmann-fold domains"/>
    <property type="match status" value="1"/>
</dbReference>
<dbReference type="InterPro" id="IPR002364">
    <property type="entry name" value="Quin_OxRdtase/zeta-crystal_CS"/>
</dbReference>
<dbReference type="GO" id="GO:0008270">
    <property type="term" value="F:zinc ion binding"/>
    <property type="evidence" value="ECO:0007669"/>
    <property type="project" value="InterPro"/>
</dbReference>
<dbReference type="Pfam" id="PF08240">
    <property type="entry name" value="ADH_N"/>
    <property type="match status" value="1"/>
</dbReference>
<dbReference type="Pfam" id="PF00107">
    <property type="entry name" value="ADH_zinc_N"/>
    <property type="match status" value="1"/>
</dbReference>
<dbReference type="InterPro" id="IPR036291">
    <property type="entry name" value="NAD(P)-bd_dom_sf"/>
</dbReference>
<evidence type="ECO:0000259" key="1">
    <source>
        <dbReference type="SMART" id="SM00829"/>
    </source>
</evidence>
<dbReference type="SUPFAM" id="SSF50129">
    <property type="entry name" value="GroES-like"/>
    <property type="match status" value="1"/>
</dbReference>
<evidence type="ECO:0000313" key="2">
    <source>
        <dbReference type="EMBL" id="AKJ05753.1"/>
    </source>
</evidence>